<dbReference type="EMBL" id="JANBPG010000024">
    <property type="protein sequence ID" value="KAJ1901537.1"/>
    <property type="molecule type" value="Genomic_DNA"/>
</dbReference>
<comment type="caution">
    <text evidence="1">The sequence shown here is derived from an EMBL/GenBank/DDBJ whole genome shotgun (WGS) entry which is preliminary data.</text>
</comment>
<accession>A0ACC1IV88</accession>
<gene>
    <name evidence="1" type="ORF">LPJ66_000711</name>
</gene>
<evidence type="ECO:0000313" key="1">
    <source>
        <dbReference type="EMBL" id="KAJ1901537.1"/>
    </source>
</evidence>
<organism evidence="1 2">
    <name type="scientific">Kickxella alabastrina</name>
    <dbReference type="NCBI Taxonomy" id="61397"/>
    <lineage>
        <taxon>Eukaryota</taxon>
        <taxon>Fungi</taxon>
        <taxon>Fungi incertae sedis</taxon>
        <taxon>Zoopagomycota</taxon>
        <taxon>Kickxellomycotina</taxon>
        <taxon>Kickxellomycetes</taxon>
        <taxon>Kickxellales</taxon>
        <taxon>Kickxellaceae</taxon>
        <taxon>Kickxella</taxon>
    </lineage>
</organism>
<proteinExistence type="predicted"/>
<name>A0ACC1IV88_9FUNG</name>
<protein>
    <submittedName>
        <fullName evidence="1">Uncharacterized protein</fullName>
    </submittedName>
</protein>
<reference evidence="1" key="1">
    <citation type="submission" date="2022-07" db="EMBL/GenBank/DDBJ databases">
        <title>Phylogenomic reconstructions and comparative analyses of Kickxellomycotina fungi.</title>
        <authorList>
            <person name="Reynolds N.K."/>
            <person name="Stajich J.E."/>
            <person name="Barry K."/>
            <person name="Grigoriev I.V."/>
            <person name="Crous P."/>
            <person name="Smith M.E."/>
        </authorList>
    </citation>
    <scope>NUCLEOTIDE SEQUENCE</scope>
    <source>
        <strain evidence="1">Benny 63K</strain>
    </source>
</reference>
<dbReference type="Proteomes" id="UP001150581">
    <property type="component" value="Unassembled WGS sequence"/>
</dbReference>
<evidence type="ECO:0000313" key="2">
    <source>
        <dbReference type="Proteomes" id="UP001150581"/>
    </source>
</evidence>
<sequence>MGSDTPIKTEEQKMLDCEMYLGNDPELLELRKQARHKVAALGKARDDPAAFTQAIHNLLGTVGDDNAVIESPVYFDYGKNTHVGKNFYMNSMCTILDCTRVDIGDDVAFGPNVQVYTAEHPVDPRRRLEGLESARPVRIGNNVWVGGGAIILAGVTIGDNVTVGAGAVVTKDVPNNVLVVGNPARIIKHV</sequence>
<keyword evidence="2" id="KW-1185">Reference proteome</keyword>